<feature type="region of interest" description="Disordered" evidence="1">
    <location>
        <begin position="192"/>
        <end position="212"/>
    </location>
</feature>
<keyword evidence="2" id="KW-0812">Transmembrane</keyword>
<gene>
    <name evidence="3" type="ORF">HK099_003123</name>
</gene>
<dbReference type="Proteomes" id="UP001211065">
    <property type="component" value="Unassembled WGS sequence"/>
</dbReference>
<dbReference type="AlphaFoldDB" id="A0AAD5TSK6"/>
<organism evidence="3 4">
    <name type="scientific">Clydaea vesicula</name>
    <dbReference type="NCBI Taxonomy" id="447962"/>
    <lineage>
        <taxon>Eukaryota</taxon>
        <taxon>Fungi</taxon>
        <taxon>Fungi incertae sedis</taxon>
        <taxon>Chytridiomycota</taxon>
        <taxon>Chytridiomycota incertae sedis</taxon>
        <taxon>Chytridiomycetes</taxon>
        <taxon>Lobulomycetales</taxon>
        <taxon>Lobulomycetaceae</taxon>
        <taxon>Clydaea</taxon>
    </lineage>
</organism>
<feature type="transmembrane region" description="Helical" evidence="2">
    <location>
        <begin position="129"/>
        <end position="154"/>
    </location>
</feature>
<proteinExistence type="predicted"/>
<evidence type="ECO:0000313" key="3">
    <source>
        <dbReference type="EMBL" id="KAJ3199509.1"/>
    </source>
</evidence>
<evidence type="ECO:0000313" key="4">
    <source>
        <dbReference type="Proteomes" id="UP001211065"/>
    </source>
</evidence>
<comment type="caution">
    <text evidence="3">The sequence shown here is derived from an EMBL/GenBank/DDBJ whole genome shotgun (WGS) entry which is preliminary data.</text>
</comment>
<accession>A0AAD5TSK6</accession>
<keyword evidence="4" id="KW-1185">Reference proteome</keyword>
<name>A0AAD5TSK6_9FUNG</name>
<evidence type="ECO:0000256" key="2">
    <source>
        <dbReference type="SAM" id="Phobius"/>
    </source>
</evidence>
<evidence type="ECO:0000256" key="1">
    <source>
        <dbReference type="SAM" id="MobiDB-lite"/>
    </source>
</evidence>
<dbReference type="EMBL" id="JADGJW010002097">
    <property type="protein sequence ID" value="KAJ3199509.1"/>
    <property type="molecule type" value="Genomic_DNA"/>
</dbReference>
<sequence length="241" mass="26548">KLLYIVLMLISNSLQDNTHQRHIRQSKSKLRLISMSSSSSLEISSALSDVNSLSSSTTISTSSSFSTTTTFAAIVLSNSTIFSTIKNSQTIPTFFSSESFSTPDSLPTSVSLTEGNNNFLTKTDDKFQFYLILSIAVGGILFILILLITLFVFLRKRNKGKNELFCTESDGSVSRTHSIRLNSANPTKAFSVYEDGSNKDSSSKSGGSFRRHTFKSANSEGILDEWDKSISEDDEKNLIQK</sequence>
<feature type="non-terminal residue" evidence="3">
    <location>
        <position position="1"/>
    </location>
</feature>
<protein>
    <submittedName>
        <fullName evidence="3">Uncharacterized protein</fullName>
    </submittedName>
</protein>
<keyword evidence="2" id="KW-1133">Transmembrane helix</keyword>
<keyword evidence="2" id="KW-0472">Membrane</keyword>
<reference evidence="3" key="1">
    <citation type="submission" date="2020-05" db="EMBL/GenBank/DDBJ databases">
        <title>Phylogenomic resolution of chytrid fungi.</title>
        <authorList>
            <person name="Stajich J.E."/>
            <person name="Amses K."/>
            <person name="Simmons R."/>
            <person name="Seto K."/>
            <person name="Myers J."/>
            <person name="Bonds A."/>
            <person name="Quandt C.A."/>
            <person name="Barry K."/>
            <person name="Liu P."/>
            <person name="Grigoriev I."/>
            <person name="Longcore J.E."/>
            <person name="James T.Y."/>
        </authorList>
    </citation>
    <scope>NUCLEOTIDE SEQUENCE</scope>
    <source>
        <strain evidence="3">JEL0476</strain>
    </source>
</reference>